<dbReference type="Proteomes" id="UP000198282">
    <property type="component" value="Unassembled WGS sequence"/>
</dbReference>
<evidence type="ECO:0000259" key="2">
    <source>
        <dbReference type="PROSITE" id="PS50110"/>
    </source>
</evidence>
<dbReference type="EMBL" id="FZOD01000031">
    <property type="protein sequence ID" value="SNT27252.1"/>
    <property type="molecule type" value="Genomic_DNA"/>
</dbReference>
<dbReference type="Pfam" id="PF00072">
    <property type="entry name" value="Response_reg"/>
    <property type="match status" value="1"/>
</dbReference>
<evidence type="ECO:0000256" key="1">
    <source>
        <dbReference type="PROSITE-ProRule" id="PRU00169"/>
    </source>
</evidence>
<dbReference type="SUPFAM" id="SSF52172">
    <property type="entry name" value="CheY-like"/>
    <property type="match status" value="1"/>
</dbReference>
<dbReference type="AlphaFoldDB" id="A0A239LBB6"/>
<dbReference type="PROSITE" id="PS50110">
    <property type="entry name" value="RESPONSE_REGULATORY"/>
    <property type="match status" value="1"/>
</dbReference>
<reference evidence="3 4" key="1">
    <citation type="submission" date="2017-06" db="EMBL/GenBank/DDBJ databases">
        <authorList>
            <person name="Kim H.J."/>
            <person name="Triplett B.A."/>
        </authorList>
    </citation>
    <scope>NUCLEOTIDE SEQUENCE [LARGE SCALE GENOMIC DNA]</scope>
    <source>
        <strain evidence="3 4">CGMCC 4.2132</strain>
    </source>
</reference>
<keyword evidence="4" id="KW-1185">Reference proteome</keyword>
<feature type="modified residue" description="4-aspartylphosphate" evidence="1">
    <location>
        <position position="61"/>
    </location>
</feature>
<proteinExistence type="predicted"/>
<dbReference type="CDD" id="cd17535">
    <property type="entry name" value="REC_NarL-like"/>
    <property type="match status" value="1"/>
</dbReference>
<evidence type="ECO:0000313" key="3">
    <source>
        <dbReference type="EMBL" id="SNT27252.1"/>
    </source>
</evidence>
<dbReference type="InterPro" id="IPR001789">
    <property type="entry name" value="Sig_transdc_resp-reg_receiver"/>
</dbReference>
<name>A0A239LBB6_9ACTN</name>
<organism evidence="3 4">
    <name type="scientific">Streptosporangium subroseum</name>
    <dbReference type="NCBI Taxonomy" id="106412"/>
    <lineage>
        <taxon>Bacteria</taxon>
        <taxon>Bacillati</taxon>
        <taxon>Actinomycetota</taxon>
        <taxon>Actinomycetes</taxon>
        <taxon>Streptosporangiales</taxon>
        <taxon>Streptosporangiaceae</taxon>
        <taxon>Streptosporangium</taxon>
    </lineage>
</organism>
<protein>
    <submittedName>
        <fullName evidence="3">Two-component system, NarL family, invasion response regulator UvrY</fullName>
    </submittedName>
</protein>
<gene>
    <name evidence="3" type="ORF">SAMN05216276_103192</name>
</gene>
<dbReference type="GO" id="GO:0000160">
    <property type="term" value="P:phosphorelay signal transduction system"/>
    <property type="evidence" value="ECO:0007669"/>
    <property type="project" value="InterPro"/>
</dbReference>
<accession>A0A239LBB6</accession>
<keyword evidence="1" id="KW-0597">Phosphoprotein</keyword>
<dbReference type="SMART" id="SM00448">
    <property type="entry name" value="REC"/>
    <property type="match status" value="1"/>
</dbReference>
<dbReference type="Gene3D" id="3.40.50.2300">
    <property type="match status" value="1"/>
</dbReference>
<dbReference type="InterPro" id="IPR011006">
    <property type="entry name" value="CheY-like_superfamily"/>
</dbReference>
<evidence type="ECO:0000313" key="4">
    <source>
        <dbReference type="Proteomes" id="UP000198282"/>
    </source>
</evidence>
<sequence length="124" mass="13066">MAIVTASTVDVLIVDDQAPFRSVARSLVRLLPGWRVVGEAASGEDAFEMATAARPGMILMDINLPGISGIEATRRILAHAPEITIVLLSTYAVEDLPPDAGTCGAVAYVRKDDLTPAVLRALPV</sequence>
<dbReference type="OrthoDB" id="7352332at2"/>
<dbReference type="RefSeq" id="WP_089210228.1">
    <property type="nucleotide sequence ID" value="NZ_FZOD01000031.1"/>
</dbReference>
<dbReference type="PANTHER" id="PTHR45566">
    <property type="entry name" value="HTH-TYPE TRANSCRIPTIONAL REGULATOR YHJB-RELATED"/>
    <property type="match status" value="1"/>
</dbReference>
<dbReference type="InterPro" id="IPR051015">
    <property type="entry name" value="EvgA-like"/>
</dbReference>
<dbReference type="InterPro" id="IPR058245">
    <property type="entry name" value="NreC/VraR/RcsB-like_REC"/>
</dbReference>
<dbReference type="PANTHER" id="PTHR45566:SF2">
    <property type="entry name" value="NARL SUBFAMILY"/>
    <property type="match status" value="1"/>
</dbReference>
<feature type="domain" description="Response regulatory" evidence="2">
    <location>
        <begin position="10"/>
        <end position="124"/>
    </location>
</feature>